<evidence type="ECO:0000256" key="2">
    <source>
        <dbReference type="ARBA" id="ARBA00022833"/>
    </source>
</evidence>
<dbReference type="AlphaFoldDB" id="A0A1L0AXQ9"/>
<reference evidence="10" key="1">
    <citation type="submission" date="2016-11" db="EMBL/GenBank/DDBJ databases">
        <authorList>
            <person name="Guldener U."/>
        </authorList>
    </citation>
    <scope>NUCLEOTIDE SEQUENCE [LARGE SCALE GENOMIC DNA]</scope>
</reference>
<dbReference type="GO" id="GO:0045944">
    <property type="term" value="P:positive regulation of transcription by RNA polymerase II"/>
    <property type="evidence" value="ECO:0007669"/>
    <property type="project" value="TreeGrafter"/>
</dbReference>
<evidence type="ECO:0000256" key="6">
    <source>
        <dbReference type="ARBA" id="ARBA00023242"/>
    </source>
</evidence>
<evidence type="ECO:0000256" key="1">
    <source>
        <dbReference type="ARBA" id="ARBA00004123"/>
    </source>
</evidence>
<sequence length="572" mass="66688">MHILESRHEKLKDSHIYNTDNALSTSFNNEYNELSSTSFRELGLCTLPSRSDAFLYMQATWNLACISFRFYHRPTVYKLLESIYDMQDHGVDIHDIKNYSYEQRKALPLFYLIFAMGVLFINEANVLKSTNSPNKNENINADMNYFIHQINQLEYIGLNYFESGRKLTNFITASDNRTIQTLFMMSLYCQFTARLTESYTYNSLALTLLIKKGFYKHHDSTNLDSQNNYNPLQLEVVKRMFWASYKTEIYMSTILGYPIKLKLDDITQQFPIDTNDENISDTTIIMDNETDMISSCGINNLHTRLMLMMYEIKEFYNKIDIKSQHAAYVSDSPKHDLNENTLLEFVSHMESCLDNWVKGLPDYLKPSTKSSHISEDFLRINKLLHLDYLNIKLMLYKPFLIENAIYNSEVIKEKCVGTCVEIINLSQYMWNRGLLVASYWFSQYTIFFAIGVLSSLKKKLKKNFDDILEVRLCHGIELVNKLKNCSATSMFIFNELMKIFQLDNGNVNSRYDIQTSGEKPDENINIFNDAKNMDGEHIFEGMEFFEEASGTPFASNNTAGNTIFEQFNNLFR</sequence>
<dbReference type="InterPro" id="IPR007219">
    <property type="entry name" value="XnlR_reg_dom"/>
</dbReference>
<dbReference type="Pfam" id="PF04082">
    <property type="entry name" value="Fungal_trans"/>
    <property type="match status" value="1"/>
</dbReference>
<dbReference type="InterPro" id="IPR051711">
    <property type="entry name" value="Stress_Response_Reg"/>
</dbReference>
<dbReference type="Proteomes" id="UP000183365">
    <property type="component" value="Unassembled WGS sequence"/>
</dbReference>
<dbReference type="PANTHER" id="PTHR47540:SF1">
    <property type="entry name" value="ACTIVATOR OF STRESS GENES 1-RELATED"/>
    <property type="match status" value="1"/>
</dbReference>
<comment type="subcellular location">
    <subcellularLocation>
        <location evidence="1">Nucleus</location>
    </subcellularLocation>
</comment>
<keyword evidence="5" id="KW-0804">Transcription</keyword>
<gene>
    <name evidence="9" type="ORF">HGUI_01178</name>
</gene>
<evidence type="ECO:0000256" key="7">
    <source>
        <dbReference type="SAM" id="Phobius"/>
    </source>
</evidence>
<dbReference type="CDD" id="cd12148">
    <property type="entry name" value="fungal_TF_MHR"/>
    <property type="match status" value="1"/>
</dbReference>
<dbReference type="OrthoDB" id="422427at2759"/>
<protein>
    <recommendedName>
        <fullName evidence="8">Xylanolytic transcriptional activator regulatory domain-containing protein</fullName>
    </recommendedName>
</protein>
<evidence type="ECO:0000256" key="3">
    <source>
        <dbReference type="ARBA" id="ARBA00023015"/>
    </source>
</evidence>
<keyword evidence="10" id="KW-1185">Reference proteome</keyword>
<dbReference type="PANTHER" id="PTHR47540">
    <property type="entry name" value="THIAMINE REPRESSIBLE GENES REGULATORY PROTEIN THI5"/>
    <property type="match status" value="1"/>
</dbReference>
<keyword evidence="6" id="KW-0539">Nucleus</keyword>
<keyword evidence="7" id="KW-0812">Transmembrane</keyword>
<evidence type="ECO:0000313" key="10">
    <source>
        <dbReference type="Proteomes" id="UP000183365"/>
    </source>
</evidence>
<proteinExistence type="predicted"/>
<evidence type="ECO:0000256" key="4">
    <source>
        <dbReference type="ARBA" id="ARBA00023125"/>
    </source>
</evidence>
<dbReference type="GO" id="GO:0043565">
    <property type="term" value="F:sequence-specific DNA binding"/>
    <property type="evidence" value="ECO:0007669"/>
    <property type="project" value="TreeGrafter"/>
</dbReference>
<dbReference type="GO" id="GO:0005634">
    <property type="term" value="C:nucleus"/>
    <property type="evidence" value="ECO:0007669"/>
    <property type="project" value="UniProtKB-SubCell"/>
</dbReference>
<evidence type="ECO:0000259" key="8">
    <source>
        <dbReference type="SMART" id="SM00906"/>
    </source>
</evidence>
<feature type="transmembrane region" description="Helical" evidence="7">
    <location>
        <begin position="433"/>
        <end position="453"/>
    </location>
</feature>
<keyword evidence="7" id="KW-1133">Transmembrane helix</keyword>
<keyword evidence="7" id="KW-0472">Membrane</keyword>
<name>A0A1L0AXQ9_9ASCO</name>
<dbReference type="GO" id="GO:0008270">
    <property type="term" value="F:zinc ion binding"/>
    <property type="evidence" value="ECO:0007669"/>
    <property type="project" value="InterPro"/>
</dbReference>
<dbReference type="EMBL" id="FQNF01000015">
    <property type="protein sequence ID" value="SGZ38978.1"/>
    <property type="molecule type" value="Genomic_DNA"/>
</dbReference>
<feature type="domain" description="Xylanolytic transcriptional activator regulatory" evidence="8">
    <location>
        <begin position="198"/>
        <end position="277"/>
    </location>
</feature>
<organism evidence="9 10">
    <name type="scientific">Hanseniaspora guilliermondii</name>
    <dbReference type="NCBI Taxonomy" id="56406"/>
    <lineage>
        <taxon>Eukaryota</taxon>
        <taxon>Fungi</taxon>
        <taxon>Dikarya</taxon>
        <taxon>Ascomycota</taxon>
        <taxon>Saccharomycotina</taxon>
        <taxon>Saccharomycetes</taxon>
        <taxon>Saccharomycodales</taxon>
        <taxon>Saccharomycodaceae</taxon>
        <taxon>Hanseniaspora</taxon>
    </lineage>
</organism>
<keyword evidence="2" id="KW-0862">Zinc</keyword>
<dbReference type="VEuPathDB" id="FungiDB:HGUI_01178"/>
<evidence type="ECO:0000313" key="9">
    <source>
        <dbReference type="EMBL" id="SGZ38978.1"/>
    </source>
</evidence>
<keyword evidence="4" id="KW-0238">DNA-binding</keyword>
<accession>A0A1L0AXQ9</accession>
<dbReference type="GO" id="GO:0006351">
    <property type="term" value="P:DNA-templated transcription"/>
    <property type="evidence" value="ECO:0007669"/>
    <property type="project" value="InterPro"/>
</dbReference>
<keyword evidence="3" id="KW-0805">Transcription regulation</keyword>
<evidence type="ECO:0000256" key="5">
    <source>
        <dbReference type="ARBA" id="ARBA00023163"/>
    </source>
</evidence>
<dbReference type="SMART" id="SM00906">
    <property type="entry name" value="Fungal_trans"/>
    <property type="match status" value="1"/>
</dbReference>